<dbReference type="Gene3D" id="2.30.30.380">
    <property type="entry name" value="Zn-finger domain of Sec23/24"/>
    <property type="match status" value="1"/>
</dbReference>
<dbReference type="GO" id="GO:0030127">
    <property type="term" value="C:COPII vesicle coat"/>
    <property type="evidence" value="ECO:0007669"/>
    <property type="project" value="InterPro"/>
</dbReference>
<dbReference type="RefSeq" id="WP_062281790.1">
    <property type="nucleotide sequence ID" value="NZ_DF968181.1"/>
</dbReference>
<dbReference type="SUPFAM" id="SSF82919">
    <property type="entry name" value="Zn-finger domain of Sec23/24"/>
    <property type="match status" value="1"/>
</dbReference>
<evidence type="ECO:0000313" key="1">
    <source>
        <dbReference type="EMBL" id="GAP41147.1"/>
    </source>
</evidence>
<evidence type="ECO:0000313" key="2">
    <source>
        <dbReference type="Proteomes" id="UP000053370"/>
    </source>
</evidence>
<name>A0A0S7BRV4_9CHLR</name>
<protein>
    <submittedName>
        <fullName evidence="1">Uncharacterized protein</fullName>
    </submittedName>
</protein>
<organism evidence="1">
    <name type="scientific">Flexilinea flocculi</name>
    <dbReference type="NCBI Taxonomy" id="1678840"/>
    <lineage>
        <taxon>Bacteria</taxon>
        <taxon>Bacillati</taxon>
        <taxon>Chloroflexota</taxon>
        <taxon>Anaerolineae</taxon>
        <taxon>Anaerolineales</taxon>
        <taxon>Anaerolineaceae</taxon>
        <taxon>Flexilinea</taxon>
    </lineage>
</organism>
<sequence length="106" mass="11667">MGLLDSALGLLGSIMDGGCNWRCDGCNSLMNTQPGFTTESGVWTCSECGTLNDVSENNIIPEEGSKGYVFEKEYEDGTTEKIRFTKTREVHDFDGKNGKASIWSKR</sequence>
<dbReference type="GO" id="GO:0006886">
    <property type="term" value="P:intracellular protein transport"/>
    <property type="evidence" value="ECO:0007669"/>
    <property type="project" value="InterPro"/>
</dbReference>
<dbReference type="Proteomes" id="UP000053370">
    <property type="component" value="Unassembled WGS sequence"/>
</dbReference>
<dbReference type="EMBL" id="DF968181">
    <property type="protein sequence ID" value="GAP41147.1"/>
    <property type="molecule type" value="Genomic_DNA"/>
</dbReference>
<gene>
    <name evidence="1" type="ORF">ATC1_131129</name>
</gene>
<dbReference type="InterPro" id="IPR036174">
    <property type="entry name" value="Znf_Sec23_Sec24_sf"/>
</dbReference>
<dbReference type="AlphaFoldDB" id="A0A0S7BRV4"/>
<dbReference type="GO" id="GO:0006888">
    <property type="term" value="P:endoplasmic reticulum to Golgi vesicle-mediated transport"/>
    <property type="evidence" value="ECO:0007669"/>
    <property type="project" value="InterPro"/>
</dbReference>
<dbReference type="STRING" id="1678840.ATC1_131129"/>
<proteinExistence type="predicted"/>
<dbReference type="OrthoDB" id="2056249at2"/>
<reference evidence="1" key="1">
    <citation type="journal article" date="2015" name="Genome Announc.">
        <title>Draft Genome Sequence of Anaerolineae Strain TC1, a Novel Isolate from a Methanogenic Wastewater Treatment System.</title>
        <authorList>
            <person name="Matsuura N."/>
            <person name="Tourlousse D.M."/>
            <person name="Sun L."/>
            <person name="Toyonaga M."/>
            <person name="Kuroda K."/>
            <person name="Ohashi A."/>
            <person name="Cruz R."/>
            <person name="Yamaguchi T."/>
            <person name="Sekiguchi Y."/>
        </authorList>
    </citation>
    <scope>NUCLEOTIDE SEQUENCE [LARGE SCALE GENOMIC DNA]</scope>
    <source>
        <strain evidence="1">TC1</strain>
    </source>
</reference>
<accession>A0A0S7BRV4</accession>
<dbReference type="GO" id="GO:0008270">
    <property type="term" value="F:zinc ion binding"/>
    <property type="evidence" value="ECO:0007669"/>
    <property type="project" value="InterPro"/>
</dbReference>
<keyword evidence="2" id="KW-1185">Reference proteome</keyword>